<dbReference type="SUPFAM" id="SSF47240">
    <property type="entry name" value="Ferritin-like"/>
    <property type="match status" value="1"/>
</dbReference>
<feature type="domain" description="DUF2383" evidence="1">
    <location>
        <begin position="6"/>
        <end position="115"/>
    </location>
</feature>
<protein>
    <submittedName>
        <fullName evidence="2">PA2169 family four-helix-bundle protein</fullName>
    </submittedName>
</protein>
<name>A0AAW9Q0T6_9BURK</name>
<accession>A0AAW9Q0T6</accession>
<evidence type="ECO:0000259" key="1">
    <source>
        <dbReference type="Pfam" id="PF09537"/>
    </source>
</evidence>
<organism evidence="2 3">
    <name type="scientific">Aquincola agrisoli</name>
    <dbReference type="NCBI Taxonomy" id="3119538"/>
    <lineage>
        <taxon>Bacteria</taxon>
        <taxon>Pseudomonadati</taxon>
        <taxon>Pseudomonadota</taxon>
        <taxon>Betaproteobacteria</taxon>
        <taxon>Burkholderiales</taxon>
        <taxon>Sphaerotilaceae</taxon>
        <taxon>Aquincola</taxon>
    </lineage>
</organism>
<dbReference type="InterPro" id="IPR011971">
    <property type="entry name" value="CHP02284"/>
</dbReference>
<sequence>MNDRDLIDLLNDLIETSKDGEYGFTKCAERANAPALKETLQRRAADCARGAAELQTLVVQYGGKPEDSGTAMGALHRGWVSVKDVLSGNSDHAVLAECERGEDAALARYRKALREELPADVRQVLERQMTGVQANHDQIKALRDSTPA</sequence>
<dbReference type="InterPro" id="IPR009078">
    <property type="entry name" value="Ferritin-like_SF"/>
</dbReference>
<dbReference type="RefSeq" id="WP_332287467.1">
    <property type="nucleotide sequence ID" value="NZ_JAZIBG010000008.1"/>
</dbReference>
<dbReference type="EMBL" id="JAZIBG010000008">
    <property type="protein sequence ID" value="MEF7612571.1"/>
    <property type="molecule type" value="Genomic_DNA"/>
</dbReference>
<dbReference type="InterPro" id="IPR012347">
    <property type="entry name" value="Ferritin-like"/>
</dbReference>
<dbReference type="Gene3D" id="1.20.1260.10">
    <property type="match status" value="1"/>
</dbReference>
<dbReference type="NCBIfam" id="TIGR02284">
    <property type="entry name" value="PA2169 family four-helix-bundle protein"/>
    <property type="match status" value="1"/>
</dbReference>
<dbReference type="AlphaFoldDB" id="A0AAW9Q0T6"/>
<comment type="caution">
    <text evidence="2">The sequence shown here is derived from an EMBL/GenBank/DDBJ whole genome shotgun (WGS) entry which is preliminary data.</text>
</comment>
<proteinExistence type="predicted"/>
<dbReference type="CDD" id="cd00657">
    <property type="entry name" value="Ferritin_like"/>
    <property type="match status" value="1"/>
</dbReference>
<evidence type="ECO:0000313" key="3">
    <source>
        <dbReference type="Proteomes" id="UP001336250"/>
    </source>
</evidence>
<dbReference type="Pfam" id="PF09537">
    <property type="entry name" value="DUF2383"/>
    <property type="match status" value="1"/>
</dbReference>
<dbReference type="Proteomes" id="UP001336250">
    <property type="component" value="Unassembled WGS sequence"/>
</dbReference>
<keyword evidence="3" id="KW-1185">Reference proteome</keyword>
<dbReference type="PIRSF" id="PIRSF029477">
    <property type="entry name" value="UCP029477"/>
    <property type="match status" value="1"/>
</dbReference>
<dbReference type="InterPro" id="IPR019052">
    <property type="entry name" value="DUF2383"/>
</dbReference>
<dbReference type="InterPro" id="IPR016920">
    <property type="entry name" value="UCP029477"/>
</dbReference>
<gene>
    <name evidence="2" type="ORF">V4F39_01530</name>
</gene>
<reference evidence="2 3" key="1">
    <citation type="submission" date="2024-02" db="EMBL/GenBank/DDBJ databases">
        <title>Genome sequence of Aquincola sp. MAHUQ-54.</title>
        <authorList>
            <person name="Huq M.A."/>
        </authorList>
    </citation>
    <scope>NUCLEOTIDE SEQUENCE [LARGE SCALE GENOMIC DNA]</scope>
    <source>
        <strain evidence="2 3">MAHUQ-54</strain>
    </source>
</reference>
<evidence type="ECO:0000313" key="2">
    <source>
        <dbReference type="EMBL" id="MEF7612571.1"/>
    </source>
</evidence>